<dbReference type="Proteomes" id="UP000193427">
    <property type="component" value="Chromosome"/>
</dbReference>
<proteinExistence type="predicted"/>
<sequence length="679" mass="72116">MPWTPSAAGRHAIERLVDEAGLGLTTTHWPLPAAAVSRALDALPATLPEPLDAARTRVRQELQARRGSQGTLTVRGHRDALAGYGEDATPGSSASWRSPELVGGTVAAQVGGRIDVPADVDRSGAQFRFDDTALVAEALGLQLQAWVHRSWWGPGWQSSLALGNNAPALEAVGLQRAAAGVSESRWLSWMGPWNFEGFVARTDDLSQPVHPYLIGTRLTLRPFRQFEVGLTKMAQWGGEGRPQSLRSFLDTFTGANSNPDTPAEQQIDPANTLAGFDVRLGCPWGWRCSLYAQVMGEDEAGHMPSRHLGLYGLTYWTADGDHRLFAEYAETGCNTPVAQPAARGCAYRNHSYPQGYTTEQRWLGASMGPDSRVITLGWIDAARDGAFKLHWGSIGSRIGTSSLLTDDPRYAGRMVGVSARRAYPVAGVTVTPELDWTRVSAATGTRNDTRVGVSLRAGLDAPSTGSAGAAWSRLSPLDQALWGAGLLAGAALLDHTLDDAAQRHGGSPSAQAVRRFGNALPFLAVGAAGATWLGEHGTVAGDVARSAVTASVTAAVAAQGLKYVVDRSRPSENRGASDFGHGNRGDSSFPSVHAAVAWAAVTPFARQYDATWLYGAAALTNAARVIGRDHWFSDTVAGSLLGYGLGSWFHQRAVRGGDAGTQAQVFIGNRSVAVQVPFR</sequence>
<evidence type="ECO:0000313" key="2">
    <source>
        <dbReference type="EMBL" id="ARN20033.1"/>
    </source>
</evidence>
<keyword evidence="3" id="KW-1185">Reference proteome</keyword>
<dbReference type="Gene3D" id="1.20.144.10">
    <property type="entry name" value="Phosphatidic acid phosphatase type 2/haloperoxidase"/>
    <property type="match status" value="1"/>
</dbReference>
<dbReference type="Pfam" id="PF14052">
    <property type="entry name" value="Caps_assemb_Wzi"/>
    <property type="match status" value="1"/>
</dbReference>
<dbReference type="SMART" id="SM00014">
    <property type="entry name" value="acidPPc"/>
    <property type="match status" value="1"/>
</dbReference>
<dbReference type="Gene3D" id="2.40.160.130">
    <property type="entry name" value="Capsule assembly protein Wzi"/>
    <property type="match status" value="1"/>
</dbReference>
<dbReference type="InterPro" id="IPR026950">
    <property type="entry name" value="Caps_assemb_Wzi"/>
</dbReference>
<dbReference type="InterPro" id="IPR036938">
    <property type="entry name" value="PAP2/HPO_sf"/>
</dbReference>
<dbReference type="InterPro" id="IPR000326">
    <property type="entry name" value="PAP2/HPO"/>
</dbReference>
<evidence type="ECO:0000313" key="3">
    <source>
        <dbReference type="Proteomes" id="UP000193427"/>
    </source>
</evidence>
<name>A0A1W6L718_9BURK</name>
<dbReference type="Pfam" id="PF01569">
    <property type="entry name" value="PAP2"/>
    <property type="match status" value="1"/>
</dbReference>
<organism evidence="2 3">
    <name type="scientific">Piscinibacter gummiphilus</name>
    <dbReference type="NCBI Taxonomy" id="946333"/>
    <lineage>
        <taxon>Bacteria</taxon>
        <taxon>Pseudomonadati</taxon>
        <taxon>Pseudomonadota</taxon>
        <taxon>Betaproteobacteria</taxon>
        <taxon>Burkholderiales</taxon>
        <taxon>Sphaerotilaceae</taxon>
        <taxon>Piscinibacter</taxon>
    </lineage>
</organism>
<accession>A0A1W6L718</accession>
<dbReference type="STRING" id="946333.A4W93_08975"/>
<dbReference type="EMBL" id="CP015118">
    <property type="protein sequence ID" value="ARN20033.1"/>
    <property type="molecule type" value="Genomic_DNA"/>
</dbReference>
<protein>
    <recommendedName>
        <fullName evidence="1">Phosphatidic acid phosphatase type 2/haloperoxidase domain-containing protein</fullName>
    </recommendedName>
</protein>
<dbReference type="AlphaFoldDB" id="A0A1W6L718"/>
<gene>
    <name evidence="2" type="ORF">A4W93_08975</name>
</gene>
<dbReference type="InterPro" id="IPR038636">
    <property type="entry name" value="Wzi_sf"/>
</dbReference>
<reference evidence="2 3" key="1">
    <citation type="submission" date="2016-04" db="EMBL/GenBank/DDBJ databases">
        <title>Complete genome sequence of natural rubber-degrading, novel Gram-negative bacterium, Rhizobacter gummiphilus strain NS21.</title>
        <authorList>
            <person name="Tabata M."/>
            <person name="Kasai D."/>
            <person name="Fukuda M."/>
        </authorList>
    </citation>
    <scope>NUCLEOTIDE SEQUENCE [LARGE SCALE GENOMIC DNA]</scope>
    <source>
        <strain evidence="2 3">NS21</strain>
    </source>
</reference>
<evidence type="ECO:0000259" key="1">
    <source>
        <dbReference type="SMART" id="SM00014"/>
    </source>
</evidence>
<dbReference type="KEGG" id="rgu:A4W93_08975"/>
<dbReference type="SUPFAM" id="SSF48317">
    <property type="entry name" value="Acid phosphatase/Vanadium-dependent haloperoxidase"/>
    <property type="match status" value="1"/>
</dbReference>
<feature type="domain" description="Phosphatidic acid phosphatase type 2/haloperoxidase" evidence="1">
    <location>
        <begin position="543"/>
        <end position="650"/>
    </location>
</feature>